<keyword evidence="2 7" id="KW-0436">Ligase</keyword>
<evidence type="ECO:0000313" key="7">
    <source>
        <dbReference type="EMBL" id="MEE3928066.1"/>
    </source>
</evidence>
<dbReference type="InterPro" id="IPR014729">
    <property type="entry name" value="Rossmann-like_a/b/a_fold"/>
</dbReference>
<dbReference type="PRINTS" id="PR00983">
    <property type="entry name" value="TRNASYNTHCYS"/>
</dbReference>
<dbReference type="Pfam" id="PF01406">
    <property type="entry name" value="tRNA-synt_1e"/>
    <property type="match status" value="1"/>
</dbReference>
<gene>
    <name evidence="7" type="ORF">V2E24_00550</name>
</gene>
<proteinExistence type="predicted"/>
<dbReference type="PANTHER" id="PTHR10890:SF3">
    <property type="entry name" value="CYSTEINE--TRNA LIGASE, CYTOPLASMIC"/>
    <property type="match status" value="1"/>
</dbReference>
<dbReference type="InterPro" id="IPR032678">
    <property type="entry name" value="tRNA-synt_1_cat_dom"/>
</dbReference>
<keyword evidence="3" id="KW-0547">Nucleotide-binding</keyword>
<evidence type="ECO:0000313" key="8">
    <source>
        <dbReference type="Proteomes" id="UP001344817"/>
    </source>
</evidence>
<dbReference type="InterPro" id="IPR024909">
    <property type="entry name" value="Cys-tRNA/MSH_ligase"/>
</dbReference>
<dbReference type="SUPFAM" id="SSF52374">
    <property type="entry name" value="Nucleotidylyl transferase"/>
    <property type="match status" value="1"/>
</dbReference>
<accession>A0ABU7MLZ0</accession>
<dbReference type="PANTHER" id="PTHR10890">
    <property type="entry name" value="CYSTEINYL-TRNA SYNTHETASE"/>
    <property type="match status" value="1"/>
</dbReference>
<evidence type="ECO:0000259" key="6">
    <source>
        <dbReference type="Pfam" id="PF01406"/>
    </source>
</evidence>
<comment type="subunit">
    <text evidence="1">Monomer.</text>
</comment>
<evidence type="ECO:0000256" key="3">
    <source>
        <dbReference type="ARBA" id="ARBA00022741"/>
    </source>
</evidence>
<feature type="coiled-coil region" evidence="5">
    <location>
        <begin position="304"/>
        <end position="350"/>
    </location>
</feature>
<dbReference type="Gene3D" id="3.40.50.620">
    <property type="entry name" value="HUPs"/>
    <property type="match status" value="1"/>
</dbReference>
<keyword evidence="8" id="KW-1185">Reference proteome</keyword>
<organism evidence="7 8">
    <name type="scientific">Mycoplasmopsis ciconiae</name>
    <dbReference type="NCBI Taxonomy" id="561067"/>
    <lineage>
        <taxon>Bacteria</taxon>
        <taxon>Bacillati</taxon>
        <taxon>Mycoplasmatota</taxon>
        <taxon>Mycoplasmoidales</taxon>
        <taxon>Metamycoplasmataceae</taxon>
        <taxon>Mycoplasmopsis</taxon>
    </lineage>
</organism>
<keyword evidence="4" id="KW-0067">ATP-binding</keyword>
<evidence type="ECO:0000256" key="5">
    <source>
        <dbReference type="SAM" id="Coils"/>
    </source>
</evidence>
<sequence length="406" mass="47616">MKKIYVCGPTVYNDPHIGNMRPIITFDIILKAARALNIDFNFVHNITDIDDKIINQALSQNKSEKEISSHYTNEYFELLKMFNVDTVTKFELVTENIDFIVEYINKLIKSQNAYLVGQNVYFDVQKNQNNYSRVSNQNLQMMKNDENDSNKKFFADFALWKDTSVGIKFDSNFGKGRPGWHTECCALIYKNFGQEGVDIHGGGMDLTFPHHENENIQHFSLFNKDLTKEWLRSGQINLNDQKMSKSLGNVLLAKDFLVQHSQNIFRIFLLLSAFNAPINISQENINNAYKYLNKIKKLKFLTLLNNFSDKNNDSTQKINELMNLIWNRNFNAFNKEINELIKEYNKSKNDLYAYICVKSFENLGIVFDEDFQKYIKIYKQWKEALSQKDYSQADKFREILIKKDLI</sequence>
<dbReference type="EMBL" id="JAZDWZ010000001">
    <property type="protein sequence ID" value="MEE3928066.1"/>
    <property type="molecule type" value="Genomic_DNA"/>
</dbReference>
<dbReference type="Proteomes" id="UP001344817">
    <property type="component" value="Unassembled WGS sequence"/>
</dbReference>
<feature type="domain" description="tRNA synthetases class I catalytic" evidence="6">
    <location>
        <begin position="3"/>
        <end position="289"/>
    </location>
</feature>
<keyword evidence="5" id="KW-0175">Coiled coil</keyword>
<comment type="caution">
    <text evidence="7">The sequence shown here is derived from an EMBL/GenBank/DDBJ whole genome shotgun (WGS) entry which is preliminary data.</text>
</comment>
<protein>
    <submittedName>
        <fullName evidence="7">Class I tRNA ligase family protein</fullName>
    </submittedName>
</protein>
<reference evidence="7" key="1">
    <citation type="submission" date="2024-01" db="EMBL/GenBank/DDBJ databases">
        <title>Genome sequence of Mycoplasma ciconiae type strain DSM 25251.</title>
        <authorList>
            <person name="Spergser J."/>
        </authorList>
    </citation>
    <scope>NUCLEOTIDE SEQUENCE [LARGE SCALE GENOMIC DNA]</scope>
    <source>
        <strain evidence="7">DSM 25251</strain>
    </source>
</reference>
<dbReference type="GO" id="GO:0016874">
    <property type="term" value="F:ligase activity"/>
    <property type="evidence" value="ECO:0007669"/>
    <property type="project" value="UniProtKB-KW"/>
</dbReference>
<name>A0ABU7MLZ0_9BACT</name>
<evidence type="ECO:0000256" key="4">
    <source>
        <dbReference type="ARBA" id="ARBA00022840"/>
    </source>
</evidence>
<evidence type="ECO:0000256" key="1">
    <source>
        <dbReference type="ARBA" id="ARBA00011245"/>
    </source>
</evidence>
<dbReference type="RefSeq" id="WP_330500481.1">
    <property type="nucleotide sequence ID" value="NZ_JAZDWZ010000001.1"/>
</dbReference>
<evidence type="ECO:0000256" key="2">
    <source>
        <dbReference type="ARBA" id="ARBA00022598"/>
    </source>
</evidence>